<dbReference type="STRING" id="768710.DesyoDRAFT_2874"/>
<name>H5Y494_9FIRM</name>
<dbReference type="HOGENOM" id="CLU_195860_0_0_9"/>
<evidence type="ECO:0000313" key="2">
    <source>
        <dbReference type="EMBL" id="EHQ89922.1"/>
    </source>
</evidence>
<keyword evidence="3" id="KW-1185">Reference proteome</keyword>
<gene>
    <name evidence="2" type="ORF">DesyoDRAFT_2874</name>
</gene>
<dbReference type="Proteomes" id="UP000005104">
    <property type="component" value="Chromosome"/>
</dbReference>
<reference evidence="2 3" key="1">
    <citation type="submission" date="2011-11" db="EMBL/GenBank/DDBJ databases">
        <title>The Noncontiguous Finished genome of Desulfosporosinus youngiae DSM 17734.</title>
        <authorList>
            <consortium name="US DOE Joint Genome Institute (JGI-PGF)"/>
            <person name="Lucas S."/>
            <person name="Han J."/>
            <person name="Lapidus A."/>
            <person name="Cheng J.-F."/>
            <person name="Goodwin L."/>
            <person name="Pitluck S."/>
            <person name="Peters L."/>
            <person name="Ovchinnikova G."/>
            <person name="Lu M."/>
            <person name="Land M.L."/>
            <person name="Hauser L."/>
            <person name="Pester M."/>
            <person name="Spring S."/>
            <person name="Ollivier B."/>
            <person name="Rattei T."/>
            <person name="Klenk H.-P."/>
            <person name="Wagner M."/>
            <person name="Loy A."/>
            <person name="Woyke T.J."/>
        </authorList>
    </citation>
    <scope>NUCLEOTIDE SEQUENCE [LARGE SCALE GENOMIC DNA]</scope>
    <source>
        <strain evidence="2 3">DSM 17734</strain>
    </source>
</reference>
<sequence>MNNFGEPCVLEERVCTECGECDVCDLDPAKQCDSCCQCIKTPEGDYAEIEIEDVLINTQDKTTDHRFRGPGSRYKVKSKSHSID</sequence>
<protein>
    <submittedName>
        <fullName evidence="2">Uncharacterized protein</fullName>
    </submittedName>
</protein>
<dbReference type="eggNOG" id="ENOG5033JW1">
    <property type="taxonomic scope" value="Bacteria"/>
</dbReference>
<feature type="region of interest" description="Disordered" evidence="1">
    <location>
        <begin position="62"/>
        <end position="84"/>
    </location>
</feature>
<dbReference type="RefSeq" id="WP_007784076.1">
    <property type="nucleotide sequence ID" value="NZ_CM001441.1"/>
</dbReference>
<dbReference type="AlphaFoldDB" id="H5Y494"/>
<evidence type="ECO:0000313" key="3">
    <source>
        <dbReference type="Proteomes" id="UP000005104"/>
    </source>
</evidence>
<accession>H5Y494</accession>
<organism evidence="2 3">
    <name type="scientific">Desulfosporosinus youngiae DSM 17734</name>
    <dbReference type="NCBI Taxonomy" id="768710"/>
    <lineage>
        <taxon>Bacteria</taxon>
        <taxon>Bacillati</taxon>
        <taxon>Bacillota</taxon>
        <taxon>Clostridia</taxon>
        <taxon>Eubacteriales</taxon>
        <taxon>Desulfitobacteriaceae</taxon>
        <taxon>Desulfosporosinus</taxon>
    </lineage>
</organism>
<dbReference type="OrthoDB" id="1938377at2"/>
<dbReference type="EMBL" id="CM001441">
    <property type="protein sequence ID" value="EHQ89922.1"/>
    <property type="molecule type" value="Genomic_DNA"/>
</dbReference>
<proteinExistence type="predicted"/>
<evidence type="ECO:0000256" key="1">
    <source>
        <dbReference type="SAM" id="MobiDB-lite"/>
    </source>
</evidence>
<feature type="compositionally biased region" description="Basic residues" evidence="1">
    <location>
        <begin position="74"/>
        <end position="84"/>
    </location>
</feature>